<sequence length="257" mass="27211">MTLTGASAFAQTAPATLEPGQLKVGMEITYPPFESYEGDRVVGSDPDLARAIAKQLSAAPSFVDTRFSGLILGLNARHYDLVISGMYVTPERAAQAQAIPYAQTGAAIMVPASGSLRPKTPEDLCGLHVGLEQGTTWVSQLQALSKNYCKPNGKGEITVSEYPSAPEVLQALLSNNVQAQMEIAGAAHALAQKSGGRVIVASTALIYPQTLGIYIRKDNKALYDLVKNALDQLKTSGEYDAILKKYSLALPPAGQSS</sequence>
<evidence type="ECO:0000313" key="3">
    <source>
        <dbReference type="EMBL" id="PMS35119.1"/>
    </source>
</evidence>
<dbReference type="Proteomes" id="UP000235777">
    <property type="component" value="Unassembled WGS sequence"/>
</dbReference>
<protein>
    <submittedName>
        <fullName evidence="3">Glutamine ABC transporter substrate-binding protein GlnH</fullName>
    </submittedName>
</protein>
<name>A0A2N7X060_9BURK</name>
<dbReference type="EMBL" id="PNYC01000013">
    <property type="protein sequence ID" value="PMS35119.1"/>
    <property type="molecule type" value="Genomic_DNA"/>
</dbReference>
<keyword evidence="1" id="KW-0732">Signal</keyword>
<evidence type="ECO:0000259" key="2">
    <source>
        <dbReference type="SMART" id="SM00062"/>
    </source>
</evidence>
<comment type="caution">
    <text evidence="3">The sequence shown here is derived from an EMBL/GenBank/DDBJ whole genome shotgun (WGS) entry which is preliminary data.</text>
</comment>
<evidence type="ECO:0000256" key="1">
    <source>
        <dbReference type="ARBA" id="ARBA00022729"/>
    </source>
</evidence>
<dbReference type="Pfam" id="PF00497">
    <property type="entry name" value="SBP_bac_3"/>
    <property type="match status" value="1"/>
</dbReference>
<gene>
    <name evidence="3" type="ORF">C0Z20_19700</name>
</gene>
<accession>A0A2N7X060</accession>
<dbReference type="InterPro" id="IPR001638">
    <property type="entry name" value="Solute-binding_3/MltF_N"/>
</dbReference>
<dbReference type="SMART" id="SM00062">
    <property type="entry name" value="PBPb"/>
    <property type="match status" value="1"/>
</dbReference>
<dbReference type="AlphaFoldDB" id="A0A2N7X060"/>
<feature type="domain" description="Solute-binding protein family 3/N-terminal" evidence="2">
    <location>
        <begin position="21"/>
        <end position="250"/>
    </location>
</feature>
<dbReference type="SUPFAM" id="SSF53850">
    <property type="entry name" value="Periplasmic binding protein-like II"/>
    <property type="match status" value="1"/>
</dbReference>
<reference evidence="3 4" key="1">
    <citation type="submission" date="2018-01" db="EMBL/GenBank/DDBJ databases">
        <title>Whole genome analyses suggest that Burkholderia sensu lato contains two further novel genera in the rhizoxinica-symbiotica group Mycetohabitans gen. nov., and Trinickia gen. nov.: implications for the evolution of diazotrophy and nodulation in the Burkholderiaceae.</title>
        <authorList>
            <person name="Estrada-de los Santos P."/>
            <person name="Palmer M."/>
            <person name="Chavez-Ramirez B."/>
            <person name="Beukes C."/>
            <person name="Steenkamp E.T."/>
            <person name="Hirsch A.M."/>
            <person name="Manyaka P."/>
            <person name="Maluk M."/>
            <person name="Lafos M."/>
            <person name="Crook M."/>
            <person name="Gross E."/>
            <person name="Simon M.F."/>
            <person name="Bueno dos Reis Junior F."/>
            <person name="Poole P.S."/>
            <person name="Venter S.N."/>
            <person name="James E.K."/>
        </authorList>
    </citation>
    <scope>NUCLEOTIDE SEQUENCE [LARGE SCALE GENOMIC DNA]</scope>
    <source>
        <strain evidence="3 4">JPY 581</strain>
    </source>
</reference>
<dbReference type="PANTHER" id="PTHR35936:SF17">
    <property type="entry name" value="ARGININE-BINDING EXTRACELLULAR PROTEIN ARTP"/>
    <property type="match status" value="1"/>
</dbReference>
<keyword evidence="4" id="KW-1185">Reference proteome</keyword>
<proteinExistence type="predicted"/>
<organism evidence="3 4">
    <name type="scientific">Trinickia symbiotica</name>
    <dbReference type="NCBI Taxonomy" id="863227"/>
    <lineage>
        <taxon>Bacteria</taxon>
        <taxon>Pseudomonadati</taxon>
        <taxon>Pseudomonadota</taxon>
        <taxon>Betaproteobacteria</taxon>
        <taxon>Burkholderiales</taxon>
        <taxon>Burkholderiaceae</taxon>
        <taxon>Trinickia</taxon>
    </lineage>
</organism>
<dbReference type="PANTHER" id="PTHR35936">
    <property type="entry name" value="MEMBRANE-BOUND LYTIC MUREIN TRANSGLYCOSYLASE F"/>
    <property type="match status" value="1"/>
</dbReference>
<dbReference type="OrthoDB" id="8611212at2"/>
<dbReference type="STRING" id="863227.GCA_000373005_05648"/>
<dbReference type="CDD" id="cd01004">
    <property type="entry name" value="PBP2_MidA_like"/>
    <property type="match status" value="1"/>
</dbReference>
<evidence type="ECO:0000313" key="4">
    <source>
        <dbReference type="Proteomes" id="UP000235777"/>
    </source>
</evidence>
<dbReference type="Gene3D" id="3.40.190.10">
    <property type="entry name" value="Periplasmic binding protein-like II"/>
    <property type="match status" value="2"/>
</dbReference>